<organism evidence="1 2">
    <name type="scientific">Pistacia integerrima</name>
    <dbReference type="NCBI Taxonomy" id="434235"/>
    <lineage>
        <taxon>Eukaryota</taxon>
        <taxon>Viridiplantae</taxon>
        <taxon>Streptophyta</taxon>
        <taxon>Embryophyta</taxon>
        <taxon>Tracheophyta</taxon>
        <taxon>Spermatophyta</taxon>
        <taxon>Magnoliopsida</taxon>
        <taxon>eudicotyledons</taxon>
        <taxon>Gunneridae</taxon>
        <taxon>Pentapetalae</taxon>
        <taxon>rosids</taxon>
        <taxon>malvids</taxon>
        <taxon>Sapindales</taxon>
        <taxon>Anacardiaceae</taxon>
        <taxon>Pistacia</taxon>
    </lineage>
</organism>
<comment type="caution">
    <text evidence="1">The sequence shown here is derived from an EMBL/GenBank/DDBJ whole genome shotgun (WGS) entry which is preliminary data.</text>
</comment>
<dbReference type="Proteomes" id="UP001163603">
    <property type="component" value="Chromosome 15"/>
</dbReference>
<accession>A0ACC0WXI5</accession>
<evidence type="ECO:0000313" key="2">
    <source>
        <dbReference type="Proteomes" id="UP001163603"/>
    </source>
</evidence>
<sequence>MHLFFIKFAALHRSEAYTHLLNQEDVENLKWLQIFNKYDLYSKSKVWIDVEKVKLYYLSLTEKYFPEKLKW</sequence>
<protein>
    <submittedName>
        <fullName evidence="1">Uncharacterized protein</fullName>
    </submittedName>
</protein>
<proteinExistence type="predicted"/>
<gene>
    <name evidence="1" type="ORF">Pint_29534</name>
</gene>
<keyword evidence="2" id="KW-1185">Reference proteome</keyword>
<evidence type="ECO:0000313" key="1">
    <source>
        <dbReference type="EMBL" id="KAJ0006918.1"/>
    </source>
</evidence>
<dbReference type="EMBL" id="CM047750">
    <property type="protein sequence ID" value="KAJ0006918.1"/>
    <property type="molecule type" value="Genomic_DNA"/>
</dbReference>
<name>A0ACC0WXI5_9ROSI</name>
<reference evidence="2" key="1">
    <citation type="journal article" date="2023" name="G3 (Bethesda)">
        <title>Genome assembly and association tests identify interacting loci associated with vigor, precocity, and sex in interspecific pistachio rootstocks.</title>
        <authorList>
            <person name="Palmer W."/>
            <person name="Jacygrad E."/>
            <person name="Sagayaradj S."/>
            <person name="Cavanaugh K."/>
            <person name="Han R."/>
            <person name="Bertier L."/>
            <person name="Beede B."/>
            <person name="Kafkas S."/>
            <person name="Golino D."/>
            <person name="Preece J."/>
            <person name="Michelmore R."/>
        </authorList>
    </citation>
    <scope>NUCLEOTIDE SEQUENCE [LARGE SCALE GENOMIC DNA]</scope>
</reference>